<feature type="binding site" evidence="2">
    <location>
        <position position="65"/>
    </location>
    <ligand>
        <name>Mg(2+)</name>
        <dbReference type="ChEBI" id="CHEBI:18420"/>
        <label>4</label>
    </ligand>
</feature>
<dbReference type="PANTHER" id="PTHR30270:SF0">
    <property type="entry name" value="THIAMINE-MONOPHOSPHATE KINASE"/>
    <property type="match status" value="1"/>
</dbReference>
<dbReference type="CDD" id="cd02194">
    <property type="entry name" value="ThiL"/>
    <property type="match status" value="1"/>
</dbReference>
<feature type="binding site" evidence="2">
    <location>
        <position position="136"/>
    </location>
    <ligand>
        <name>ATP</name>
        <dbReference type="ChEBI" id="CHEBI:30616"/>
    </ligand>
</feature>
<feature type="domain" description="PurM-like N-terminal" evidence="3">
    <location>
        <begin position="24"/>
        <end position="129"/>
    </location>
</feature>
<dbReference type="NCBIfam" id="TIGR01379">
    <property type="entry name" value="thiL"/>
    <property type="match status" value="1"/>
</dbReference>
<feature type="binding site" evidence="2">
    <location>
        <position position="35"/>
    </location>
    <ligand>
        <name>Mg(2+)</name>
        <dbReference type="ChEBI" id="CHEBI:18420"/>
        <label>4</label>
    </ligand>
</feature>
<keyword evidence="1 2" id="KW-0784">Thiamine biosynthesis</keyword>
<name>A0ABY7NPA9_9SPHN</name>
<keyword evidence="2" id="KW-0547">Nucleotide-binding</keyword>
<dbReference type="SUPFAM" id="SSF56042">
    <property type="entry name" value="PurM C-terminal domain-like"/>
    <property type="match status" value="1"/>
</dbReference>
<sequence>MTEDEFIQRLRGHATHIAARGLMDDAAVLGDLVLTHDMIVESVHYLPNDPPADVAWKLLAVNLSDLAAKGAVPEGVLLGYPLANAGWDAAFADGLAEALAHFGVPLLGGDTVSAPAGAARMIGLTAIGRSSHAPDRRGARAGDDLWLIGAIGEAGAGLAIAQAGAPGEAGSDGLLAAYRRPRPLLAEGRALAPLAHAMADVSDGLLIDAARIATASGLAVAVDLGAVPRSAALTAYAGDDRAARIAAATAGDDYALILAAAPDDATRIAAIGATRIGRFADGSGLSLHDRDGPIPLPRRLGYEHRRD</sequence>
<dbReference type="InterPro" id="IPR036921">
    <property type="entry name" value="PurM-like_N_sf"/>
</dbReference>
<dbReference type="SUPFAM" id="SSF55326">
    <property type="entry name" value="PurM N-terminal domain-like"/>
    <property type="match status" value="1"/>
</dbReference>
<feature type="binding site" evidence="2">
    <location>
        <position position="202"/>
    </location>
    <ligand>
        <name>ATP</name>
        <dbReference type="ChEBI" id="CHEBI:30616"/>
    </ligand>
</feature>
<dbReference type="EC" id="2.7.4.16" evidence="2"/>
<feature type="binding site" evidence="2">
    <location>
        <position position="65"/>
    </location>
    <ligand>
        <name>Mg(2+)</name>
        <dbReference type="ChEBI" id="CHEBI:18420"/>
        <label>2</label>
    </ligand>
</feature>
<evidence type="ECO:0000313" key="6">
    <source>
        <dbReference type="Proteomes" id="UP001210865"/>
    </source>
</evidence>
<feature type="binding site" evidence="2">
    <location>
        <position position="252"/>
    </location>
    <ligand>
        <name>substrate</name>
    </ligand>
</feature>
<keyword evidence="2" id="KW-0479">Metal-binding</keyword>
<reference evidence="5 6" key="1">
    <citation type="submission" date="2022-12" db="EMBL/GenBank/DDBJ databases">
        <title>Sphingomonas abieness sp. nov., an endophytic bacterium isolated from Abies koreana.</title>
        <authorList>
            <person name="Jiang L."/>
            <person name="Lee J."/>
        </authorList>
    </citation>
    <scope>NUCLEOTIDE SEQUENCE [LARGE SCALE GENOMIC DNA]</scope>
    <source>
        <strain evidence="6">PAMB 00755</strain>
    </source>
</reference>
<feature type="binding site" evidence="2">
    <location>
        <position position="203"/>
    </location>
    <ligand>
        <name>Mg(2+)</name>
        <dbReference type="ChEBI" id="CHEBI:18420"/>
        <label>5</label>
    </ligand>
</feature>
<gene>
    <name evidence="2 5" type="primary">thiL</name>
    <name evidence="5" type="ORF">PBT88_20130</name>
</gene>
<comment type="caution">
    <text evidence="2">Lacks conserved residue(s) required for the propagation of feature annotation.</text>
</comment>
<organism evidence="5 6">
    <name type="scientific">Sphingomonas abietis</name>
    <dbReference type="NCBI Taxonomy" id="3012344"/>
    <lineage>
        <taxon>Bacteria</taxon>
        <taxon>Pseudomonadati</taxon>
        <taxon>Pseudomonadota</taxon>
        <taxon>Alphaproteobacteria</taxon>
        <taxon>Sphingomonadales</taxon>
        <taxon>Sphingomonadaceae</taxon>
        <taxon>Sphingomonas</taxon>
    </lineage>
</organism>
<feature type="binding site" evidence="2">
    <location>
        <begin position="109"/>
        <end position="110"/>
    </location>
    <ligand>
        <name>ATP</name>
        <dbReference type="ChEBI" id="CHEBI:30616"/>
    </ligand>
</feature>
<feature type="binding site" evidence="2">
    <location>
        <position position="37"/>
    </location>
    <ligand>
        <name>Mg(2+)</name>
        <dbReference type="ChEBI" id="CHEBI:18420"/>
        <label>2</label>
    </ligand>
</feature>
<protein>
    <recommendedName>
        <fullName evidence="2">Thiamine-monophosphate kinase</fullName>
        <shortName evidence="2">TMP kinase</shortName>
        <shortName evidence="2">Thiamine-phosphate kinase</shortName>
        <ecNumber evidence="2">2.7.4.16</ecNumber>
    </recommendedName>
</protein>
<comment type="function">
    <text evidence="2">Catalyzes the ATP-dependent phosphorylation of thiamine-monophosphate (TMP) to form thiamine-pyrophosphate (TPP), the active form of vitamin B1.</text>
</comment>
<dbReference type="GO" id="GO:0009030">
    <property type="term" value="F:thiamine-phosphate kinase activity"/>
    <property type="evidence" value="ECO:0007669"/>
    <property type="project" value="UniProtKB-EC"/>
</dbReference>
<dbReference type="EMBL" id="CP115174">
    <property type="protein sequence ID" value="WBO22417.1"/>
    <property type="molecule type" value="Genomic_DNA"/>
</dbReference>
<feature type="binding site" evidence="2">
    <location>
        <position position="25"/>
    </location>
    <ligand>
        <name>Mg(2+)</name>
        <dbReference type="ChEBI" id="CHEBI:18420"/>
        <label>4</label>
    </ligand>
</feature>
<keyword evidence="2" id="KW-0067">ATP-binding</keyword>
<evidence type="ECO:0000256" key="1">
    <source>
        <dbReference type="ARBA" id="ARBA00022977"/>
    </source>
</evidence>
<feature type="binding site" evidence="2">
    <location>
        <position position="110"/>
    </location>
    <ligand>
        <name>Mg(2+)</name>
        <dbReference type="ChEBI" id="CHEBI:18420"/>
        <label>1</label>
    </ligand>
</feature>
<proteinExistence type="inferred from homology"/>
<keyword evidence="6" id="KW-1185">Reference proteome</keyword>
<dbReference type="RefSeq" id="WP_270077062.1">
    <property type="nucleotide sequence ID" value="NZ_CP115174.1"/>
</dbReference>
<evidence type="ECO:0000259" key="3">
    <source>
        <dbReference type="Pfam" id="PF00586"/>
    </source>
</evidence>
<keyword evidence="2" id="KW-0460">Magnesium</keyword>
<evidence type="ECO:0000259" key="4">
    <source>
        <dbReference type="Pfam" id="PF02769"/>
    </source>
</evidence>
<dbReference type="Gene3D" id="3.30.1330.10">
    <property type="entry name" value="PurM-like, N-terminal domain"/>
    <property type="match status" value="1"/>
</dbReference>
<feature type="binding site" evidence="2">
    <location>
        <position position="25"/>
    </location>
    <ligand>
        <name>Mg(2+)</name>
        <dbReference type="ChEBI" id="CHEBI:18420"/>
        <label>3</label>
    </ligand>
</feature>
<dbReference type="Proteomes" id="UP001210865">
    <property type="component" value="Chromosome"/>
</dbReference>
<feature type="binding site" evidence="2">
    <location>
        <position position="37"/>
    </location>
    <ligand>
        <name>Mg(2+)</name>
        <dbReference type="ChEBI" id="CHEBI:18420"/>
        <label>1</label>
    </ligand>
</feature>
<keyword evidence="2 5" id="KW-0418">Kinase</keyword>
<feature type="binding site" evidence="2">
    <location>
        <position position="65"/>
    </location>
    <ligand>
        <name>Mg(2+)</name>
        <dbReference type="ChEBI" id="CHEBI:18420"/>
        <label>3</label>
    </ligand>
</feature>
<dbReference type="Pfam" id="PF00586">
    <property type="entry name" value="AIRS"/>
    <property type="match status" value="1"/>
</dbReference>
<dbReference type="InterPro" id="IPR006283">
    <property type="entry name" value="ThiL-like"/>
</dbReference>
<dbReference type="InterPro" id="IPR010918">
    <property type="entry name" value="PurM-like_C_dom"/>
</dbReference>
<comment type="catalytic activity">
    <reaction evidence="2">
        <text>thiamine phosphate + ATP = thiamine diphosphate + ADP</text>
        <dbReference type="Rhea" id="RHEA:15913"/>
        <dbReference type="ChEBI" id="CHEBI:30616"/>
        <dbReference type="ChEBI" id="CHEBI:37575"/>
        <dbReference type="ChEBI" id="CHEBI:58937"/>
        <dbReference type="ChEBI" id="CHEBI:456216"/>
        <dbReference type="EC" id="2.7.4.16"/>
    </reaction>
</comment>
<feature type="binding site" evidence="2">
    <location>
        <position position="44"/>
    </location>
    <ligand>
        <name>substrate</name>
    </ligand>
</feature>
<comment type="pathway">
    <text evidence="2">Cofactor biosynthesis; thiamine diphosphate biosynthesis; thiamine diphosphate from thiamine phosphate: step 1/1.</text>
</comment>
<feature type="binding site" evidence="2">
    <location>
        <position position="200"/>
    </location>
    <ligand>
        <name>Mg(2+)</name>
        <dbReference type="ChEBI" id="CHEBI:18420"/>
        <label>3</label>
    </ligand>
</feature>
<evidence type="ECO:0000256" key="2">
    <source>
        <dbReference type="HAMAP-Rule" id="MF_02128"/>
    </source>
</evidence>
<dbReference type="Gene3D" id="3.90.650.10">
    <property type="entry name" value="PurM-like C-terminal domain"/>
    <property type="match status" value="1"/>
</dbReference>
<accession>A0ABY7NPA9</accession>
<dbReference type="HAMAP" id="MF_02128">
    <property type="entry name" value="TMP_kinase"/>
    <property type="match status" value="1"/>
</dbReference>
<dbReference type="PANTHER" id="PTHR30270">
    <property type="entry name" value="THIAMINE-MONOPHOSPHATE KINASE"/>
    <property type="match status" value="1"/>
</dbReference>
<keyword evidence="2 5" id="KW-0808">Transferase</keyword>
<comment type="similarity">
    <text evidence="2">Belongs to the thiamine-monophosphate kinase family.</text>
</comment>
<dbReference type="InterPro" id="IPR036676">
    <property type="entry name" value="PurM-like_C_sf"/>
</dbReference>
<dbReference type="Pfam" id="PF02769">
    <property type="entry name" value="AIRS_C"/>
    <property type="match status" value="1"/>
</dbReference>
<feature type="binding site" evidence="2">
    <location>
        <position position="302"/>
    </location>
    <ligand>
        <name>substrate</name>
    </ligand>
</feature>
<evidence type="ECO:0000313" key="5">
    <source>
        <dbReference type="EMBL" id="WBO22417.1"/>
    </source>
</evidence>
<comment type="miscellaneous">
    <text evidence="2">Reaction mechanism of ThiL seems to utilize a direct, inline transfer of the gamma-phosphate of ATP to TMP rather than a phosphorylated enzyme intermediate.</text>
</comment>
<dbReference type="PIRSF" id="PIRSF005303">
    <property type="entry name" value="Thiam_monoph_kin"/>
    <property type="match status" value="1"/>
</dbReference>
<dbReference type="InterPro" id="IPR016188">
    <property type="entry name" value="PurM-like_N"/>
</dbReference>
<feature type="domain" description="PurM-like C-terminal" evidence="4">
    <location>
        <begin position="140"/>
        <end position="288"/>
    </location>
</feature>